<evidence type="ECO:0008006" key="3">
    <source>
        <dbReference type="Google" id="ProtNLM"/>
    </source>
</evidence>
<gene>
    <name evidence="1" type="ORF">BCL65_11392</name>
</gene>
<reference evidence="1 2" key="1">
    <citation type="submission" date="2018-03" db="EMBL/GenBank/DDBJ databases">
        <title>Comparative analysis of microorganisms from saline springs in Andes Mountain Range, Colombia.</title>
        <authorList>
            <person name="Rubin E."/>
        </authorList>
    </citation>
    <scope>NUCLEOTIDE SEQUENCE [LARGE SCALE GENOMIC DNA]</scope>
    <source>
        <strain evidence="1 2">CG 23</strain>
    </source>
</reference>
<dbReference type="InterPro" id="IPR021412">
    <property type="entry name" value="DUF3052"/>
</dbReference>
<keyword evidence="2" id="KW-1185">Reference proteome</keyword>
<dbReference type="Pfam" id="PF11253">
    <property type="entry name" value="DUF3052"/>
    <property type="match status" value="1"/>
</dbReference>
<organism evidence="1 2">
    <name type="scientific">Isoptericola halotolerans</name>
    <dbReference type="NCBI Taxonomy" id="300560"/>
    <lineage>
        <taxon>Bacteria</taxon>
        <taxon>Bacillati</taxon>
        <taxon>Actinomycetota</taxon>
        <taxon>Actinomycetes</taxon>
        <taxon>Micrococcales</taxon>
        <taxon>Promicromonosporaceae</taxon>
        <taxon>Isoptericola</taxon>
    </lineage>
</organism>
<sequence>MGQQAESPAERFGFTTGQVVQEFGWDDDVDEPLRQALEGMAGGELVDEDYGDVIDGVIVWWRKEDGDLTDMLVDVQTALDDGGQVWLLTRKPRREGHVAHEEIMEAATTAGLHATSTFAAGDDWSATRLAPRGR</sequence>
<evidence type="ECO:0000313" key="2">
    <source>
        <dbReference type="Proteomes" id="UP000239895"/>
    </source>
</evidence>
<name>A0ABX5EA49_9MICO</name>
<accession>A0ABX5EA49</accession>
<dbReference type="RefSeq" id="WP_106269611.1">
    <property type="nucleotide sequence ID" value="NZ_PVTX01000013.1"/>
</dbReference>
<dbReference type="Proteomes" id="UP000239895">
    <property type="component" value="Unassembled WGS sequence"/>
</dbReference>
<evidence type="ECO:0000313" key="1">
    <source>
        <dbReference type="EMBL" id="PRZ03590.1"/>
    </source>
</evidence>
<proteinExistence type="predicted"/>
<comment type="caution">
    <text evidence="1">The sequence shown here is derived from an EMBL/GenBank/DDBJ whole genome shotgun (WGS) entry which is preliminary data.</text>
</comment>
<protein>
    <recommendedName>
        <fullName evidence="3">DUF3052 domain-containing protein</fullName>
    </recommendedName>
</protein>
<dbReference type="EMBL" id="PVTX01000013">
    <property type="protein sequence ID" value="PRZ03590.1"/>
    <property type="molecule type" value="Genomic_DNA"/>
</dbReference>